<dbReference type="Proteomes" id="UP000824002">
    <property type="component" value="Unassembled WGS sequence"/>
</dbReference>
<keyword evidence="1" id="KW-0175">Coiled coil</keyword>
<reference evidence="3" key="2">
    <citation type="journal article" date="2021" name="PeerJ">
        <title>Extensive microbial diversity within the chicken gut microbiome revealed by metagenomics and culture.</title>
        <authorList>
            <person name="Gilroy R."/>
            <person name="Ravi A."/>
            <person name="Getino M."/>
            <person name="Pursley I."/>
            <person name="Horton D.L."/>
            <person name="Alikhan N.F."/>
            <person name="Baker D."/>
            <person name="Gharbi K."/>
            <person name="Hall N."/>
            <person name="Watson M."/>
            <person name="Adriaenssens E.M."/>
            <person name="Foster-Nyarko E."/>
            <person name="Jarju S."/>
            <person name="Secka A."/>
            <person name="Antonio M."/>
            <person name="Oren A."/>
            <person name="Chaudhuri R.R."/>
            <person name="La Ragione R."/>
            <person name="Hildebrand F."/>
            <person name="Pallen M.J."/>
        </authorList>
    </citation>
    <scope>NUCLEOTIDE SEQUENCE</scope>
    <source>
        <strain evidence="3">CHK199-13235</strain>
    </source>
</reference>
<comment type="caution">
    <text evidence="3">The sequence shown here is derived from an EMBL/GenBank/DDBJ whole genome shotgun (WGS) entry which is preliminary data.</text>
</comment>
<feature type="transmembrane region" description="Helical" evidence="2">
    <location>
        <begin position="6"/>
        <end position="25"/>
    </location>
</feature>
<feature type="coiled-coil region" evidence="1">
    <location>
        <begin position="29"/>
        <end position="56"/>
    </location>
</feature>
<protein>
    <submittedName>
        <fullName evidence="3">Uncharacterized protein</fullName>
    </submittedName>
</protein>
<reference evidence="3" key="1">
    <citation type="submission" date="2020-10" db="EMBL/GenBank/DDBJ databases">
        <authorList>
            <person name="Gilroy R."/>
        </authorList>
    </citation>
    <scope>NUCLEOTIDE SEQUENCE</scope>
    <source>
        <strain evidence="3">CHK199-13235</strain>
    </source>
</reference>
<dbReference type="EMBL" id="DVJP01000075">
    <property type="protein sequence ID" value="HIS77369.1"/>
    <property type="molecule type" value="Genomic_DNA"/>
</dbReference>
<keyword evidence="2" id="KW-0472">Membrane</keyword>
<keyword evidence="2" id="KW-0812">Transmembrane</keyword>
<dbReference type="AlphaFoldDB" id="A0A9D1FPL4"/>
<accession>A0A9D1FPL4</accession>
<keyword evidence="2" id="KW-1133">Transmembrane helix</keyword>
<evidence type="ECO:0000313" key="3">
    <source>
        <dbReference type="EMBL" id="HIS77369.1"/>
    </source>
</evidence>
<sequence length="164" mass="19128">MDNVLQAIKDIVLIAVPIITAYITYRTNKKSKKELNAELEVRLKEQDNETANEIKKMQKQLEVQNMQSSWENSTPTTQKYIDEAGIKRYGNVSSLTPLVSQIYQEFQNKNLDVEDLKTLKKMLLSIQLPAEDEELYPYEIPKLMEYKKLLRYIDKLIANLEANN</sequence>
<evidence type="ECO:0000256" key="2">
    <source>
        <dbReference type="SAM" id="Phobius"/>
    </source>
</evidence>
<gene>
    <name evidence="3" type="ORF">IAB51_11285</name>
</gene>
<organism evidence="3 4">
    <name type="scientific">Candidatus Merdivicinus excrementipullorum</name>
    <dbReference type="NCBI Taxonomy" id="2840867"/>
    <lineage>
        <taxon>Bacteria</taxon>
        <taxon>Bacillati</taxon>
        <taxon>Bacillota</taxon>
        <taxon>Clostridia</taxon>
        <taxon>Eubacteriales</taxon>
        <taxon>Oscillospiraceae</taxon>
        <taxon>Oscillospiraceae incertae sedis</taxon>
        <taxon>Candidatus Merdivicinus</taxon>
    </lineage>
</organism>
<evidence type="ECO:0000313" key="4">
    <source>
        <dbReference type="Proteomes" id="UP000824002"/>
    </source>
</evidence>
<proteinExistence type="predicted"/>
<evidence type="ECO:0000256" key="1">
    <source>
        <dbReference type="SAM" id="Coils"/>
    </source>
</evidence>
<name>A0A9D1FPL4_9FIRM</name>